<evidence type="ECO:0000256" key="1">
    <source>
        <dbReference type="SAM" id="Phobius"/>
    </source>
</evidence>
<reference evidence="2" key="1">
    <citation type="submission" date="2020-10" db="EMBL/GenBank/DDBJ databases">
        <authorList>
            <person name="Gilroy R."/>
        </authorList>
    </citation>
    <scope>NUCLEOTIDE SEQUENCE</scope>
    <source>
        <strain evidence="2">ChiSjej4B22-8349</strain>
    </source>
</reference>
<reference evidence="2" key="2">
    <citation type="journal article" date="2021" name="PeerJ">
        <title>Extensive microbial diversity within the chicken gut microbiome revealed by metagenomics and culture.</title>
        <authorList>
            <person name="Gilroy R."/>
            <person name="Ravi A."/>
            <person name="Getino M."/>
            <person name="Pursley I."/>
            <person name="Horton D.L."/>
            <person name="Alikhan N.F."/>
            <person name="Baker D."/>
            <person name="Gharbi K."/>
            <person name="Hall N."/>
            <person name="Watson M."/>
            <person name="Adriaenssens E.M."/>
            <person name="Foster-Nyarko E."/>
            <person name="Jarju S."/>
            <person name="Secka A."/>
            <person name="Antonio M."/>
            <person name="Oren A."/>
            <person name="Chaudhuri R.R."/>
            <person name="La Ragione R."/>
            <person name="Hildebrand F."/>
            <person name="Pallen M.J."/>
        </authorList>
    </citation>
    <scope>NUCLEOTIDE SEQUENCE</scope>
    <source>
        <strain evidence="2">ChiSjej4B22-8349</strain>
    </source>
</reference>
<evidence type="ECO:0000313" key="3">
    <source>
        <dbReference type="Proteomes" id="UP000824130"/>
    </source>
</evidence>
<gene>
    <name evidence="2" type="ORF">IAD25_04315</name>
</gene>
<comment type="caution">
    <text evidence="2">The sequence shown here is derived from an EMBL/GenBank/DDBJ whole genome shotgun (WGS) entry which is preliminary data.</text>
</comment>
<dbReference type="Proteomes" id="UP000824130">
    <property type="component" value="Unassembled WGS sequence"/>
</dbReference>
<proteinExistence type="predicted"/>
<sequence>MNRIHGILADVKLRRPSQKTVFFLCGATAIILFIAALLACITMFIYADRNSSDSRLLNRAVTETTSIAETLKAANGNMDAAGQLMNGHQLYDATDSTLTFYYDDDLRPAAQTNSPYRAVAEKSTADFCYQYDITVQSSETGQEIYHLTFKTPVRGGGRQ</sequence>
<keyword evidence="1" id="KW-1133">Transmembrane helix</keyword>
<protein>
    <submittedName>
        <fullName evidence="2">Uncharacterized protein</fullName>
    </submittedName>
</protein>
<accession>A0A9D1SU64</accession>
<organism evidence="2 3">
    <name type="scientific">Candidatus Allocopromorpha excrementipullorum</name>
    <dbReference type="NCBI Taxonomy" id="2840743"/>
    <lineage>
        <taxon>Bacteria</taxon>
        <taxon>Bacillati</taxon>
        <taxon>Bacillota</taxon>
        <taxon>Clostridia</taxon>
        <taxon>Eubacteriales</taxon>
        <taxon>Eubacteriaceae</taxon>
        <taxon>Eubacteriaceae incertae sedis</taxon>
        <taxon>Candidatus Allocopromorpha</taxon>
    </lineage>
</organism>
<keyword evidence="1" id="KW-0472">Membrane</keyword>
<dbReference type="EMBL" id="DVOB01000096">
    <property type="protein sequence ID" value="HIU95918.1"/>
    <property type="molecule type" value="Genomic_DNA"/>
</dbReference>
<keyword evidence="1" id="KW-0812">Transmembrane</keyword>
<evidence type="ECO:0000313" key="2">
    <source>
        <dbReference type="EMBL" id="HIU95918.1"/>
    </source>
</evidence>
<dbReference type="AlphaFoldDB" id="A0A9D1SU64"/>
<feature type="transmembrane region" description="Helical" evidence="1">
    <location>
        <begin position="21"/>
        <end position="47"/>
    </location>
</feature>
<name>A0A9D1SU64_9FIRM</name>